<feature type="compositionally biased region" description="Polar residues" evidence="1">
    <location>
        <begin position="179"/>
        <end position="189"/>
    </location>
</feature>
<dbReference type="GeneID" id="109716847"/>
<keyword evidence="2" id="KW-1185">Reference proteome</keyword>
<dbReference type="PANTHER" id="PTHR33413">
    <property type="entry name" value="EXPRESSED PROTEIN"/>
    <property type="match status" value="1"/>
</dbReference>
<proteinExistence type="predicted"/>
<feature type="region of interest" description="Disordered" evidence="1">
    <location>
        <begin position="105"/>
        <end position="189"/>
    </location>
</feature>
<dbReference type="RefSeq" id="XP_020098039.1">
    <property type="nucleotide sequence ID" value="XM_020242450.1"/>
</dbReference>
<dbReference type="Proteomes" id="UP000515123">
    <property type="component" value="Linkage group 10"/>
</dbReference>
<evidence type="ECO:0000256" key="1">
    <source>
        <dbReference type="SAM" id="MobiDB-lite"/>
    </source>
</evidence>
<evidence type="ECO:0000313" key="3">
    <source>
        <dbReference type="RefSeq" id="XP_020098039.1"/>
    </source>
</evidence>
<dbReference type="AlphaFoldDB" id="A0A6P5FPY9"/>
<organism evidence="2 3">
    <name type="scientific">Ananas comosus</name>
    <name type="common">Pineapple</name>
    <name type="synonym">Ananas ananas</name>
    <dbReference type="NCBI Taxonomy" id="4615"/>
    <lineage>
        <taxon>Eukaryota</taxon>
        <taxon>Viridiplantae</taxon>
        <taxon>Streptophyta</taxon>
        <taxon>Embryophyta</taxon>
        <taxon>Tracheophyta</taxon>
        <taxon>Spermatophyta</taxon>
        <taxon>Magnoliopsida</taxon>
        <taxon>Liliopsida</taxon>
        <taxon>Poales</taxon>
        <taxon>Bromeliaceae</taxon>
        <taxon>Bromelioideae</taxon>
        <taxon>Ananas</taxon>
    </lineage>
</organism>
<dbReference type="InterPro" id="IPR025322">
    <property type="entry name" value="PADRE_dom"/>
</dbReference>
<dbReference type="Gramene" id="Aco027445.1.mrna1">
    <property type="protein sequence ID" value="Aco027445.1.mrna1"/>
    <property type="gene ID" value="Aco027445.1.path1"/>
</dbReference>
<protein>
    <submittedName>
        <fullName evidence="3">Uncharacterized protein LOC109716847</fullName>
    </submittedName>
</protein>
<evidence type="ECO:0000313" key="2">
    <source>
        <dbReference type="Proteomes" id="UP000515123"/>
    </source>
</evidence>
<reference evidence="3" key="2">
    <citation type="submission" date="2025-08" db="UniProtKB">
        <authorList>
            <consortium name="RefSeq"/>
        </authorList>
    </citation>
    <scope>IDENTIFICATION</scope>
    <source>
        <tissue evidence="3">Leaf</tissue>
    </source>
</reference>
<name>A0A6P5FPY9_ANACO</name>
<dbReference type="OrthoDB" id="747498at2759"/>
<feature type="compositionally biased region" description="Basic and acidic residues" evidence="1">
    <location>
        <begin position="131"/>
        <end position="143"/>
    </location>
</feature>
<sequence>MGNCQVAEAAAAAAVELPGGRVRRLYWPTPAAELMRSNPGHYVALVVAAAAAAANSDRLCGPGDGGGAKATRVKLLKPKDMLLLGHSYKLITFQEVTKALRARKQEKMKKSQLSESIQKQNGGKDDDDEAHVDHVVDKGRKQVDSQSNNGKVEKHERERHKSRSSQSQSQANKARQWRPSLQSITEVGS</sequence>
<gene>
    <name evidence="3" type="primary">LOC109716847</name>
</gene>
<feature type="compositionally biased region" description="Polar residues" evidence="1">
    <location>
        <begin position="111"/>
        <end position="121"/>
    </location>
</feature>
<dbReference type="PANTHER" id="PTHR33413:SF35">
    <property type="entry name" value="OS09G0381600 PROTEIN"/>
    <property type="match status" value="1"/>
</dbReference>
<dbReference type="Pfam" id="PF14009">
    <property type="entry name" value="PADRE"/>
    <property type="match status" value="1"/>
</dbReference>
<reference evidence="2" key="1">
    <citation type="journal article" date="2015" name="Nat. Genet.">
        <title>The pineapple genome and the evolution of CAM photosynthesis.</title>
        <authorList>
            <person name="Ming R."/>
            <person name="VanBuren R."/>
            <person name="Wai C.M."/>
            <person name="Tang H."/>
            <person name="Schatz M.C."/>
            <person name="Bowers J.E."/>
            <person name="Lyons E."/>
            <person name="Wang M.L."/>
            <person name="Chen J."/>
            <person name="Biggers E."/>
            <person name="Zhang J."/>
            <person name="Huang L."/>
            <person name="Zhang L."/>
            <person name="Miao W."/>
            <person name="Zhang J."/>
            <person name="Ye Z."/>
            <person name="Miao C."/>
            <person name="Lin Z."/>
            <person name="Wang H."/>
            <person name="Zhou H."/>
            <person name="Yim W.C."/>
            <person name="Priest H.D."/>
            <person name="Zheng C."/>
            <person name="Woodhouse M."/>
            <person name="Edger P.P."/>
            <person name="Guyot R."/>
            <person name="Guo H.B."/>
            <person name="Guo H."/>
            <person name="Zheng G."/>
            <person name="Singh R."/>
            <person name="Sharma A."/>
            <person name="Min X."/>
            <person name="Zheng Y."/>
            <person name="Lee H."/>
            <person name="Gurtowski J."/>
            <person name="Sedlazeck F.J."/>
            <person name="Harkess A."/>
            <person name="McKain M.R."/>
            <person name="Liao Z."/>
            <person name="Fang J."/>
            <person name="Liu J."/>
            <person name="Zhang X."/>
            <person name="Zhang Q."/>
            <person name="Hu W."/>
            <person name="Qin Y."/>
            <person name="Wang K."/>
            <person name="Chen L.Y."/>
            <person name="Shirley N."/>
            <person name="Lin Y.R."/>
            <person name="Liu L.Y."/>
            <person name="Hernandez A.G."/>
            <person name="Wright C.L."/>
            <person name="Bulone V."/>
            <person name="Tuskan G.A."/>
            <person name="Heath K."/>
            <person name="Zee F."/>
            <person name="Moore P.H."/>
            <person name="Sunkar R."/>
            <person name="Leebens-Mack J.H."/>
            <person name="Mockler T."/>
            <person name="Bennetzen J.L."/>
            <person name="Freeling M."/>
            <person name="Sankoff D."/>
            <person name="Paterson A.H."/>
            <person name="Zhu X."/>
            <person name="Yang X."/>
            <person name="Smith J.A."/>
            <person name="Cushman J.C."/>
            <person name="Paull R.E."/>
            <person name="Yu Q."/>
        </authorList>
    </citation>
    <scope>NUCLEOTIDE SEQUENCE [LARGE SCALE GENOMIC DNA]</scope>
    <source>
        <strain evidence="2">cv. F153</strain>
    </source>
</reference>
<accession>A0A6P5FPY9</accession>